<accession>A0A176VFC3</accession>
<name>A0A176VFC3_MARPO</name>
<dbReference type="AlphaFoldDB" id="A0A176VFC3"/>
<reference evidence="1" key="1">
    <citation type="submission" date="2016-03" db="EMBL/GenBank/DDBJ databases">
        <title>Mechanisms controlling the formation of the plant cell surface in tip-growing cells are functionally conserved among land plants.</title>
        <authorList>
            <person name="Honkanen S."/>
            <person name="Jones V.A."/>
            <person name="Morieri G."/>
            <person name="Champion C."/>
            <person name="Hetherington A.J."/>
            <person name="Kelly S."/>
            <person name="Saint-Marcoux D."/>
            <person name="Proust H."/>
            <person name="Prescott H."/>
            <person name="Dolan L."/>
        </authorList>
    </citation>
    <scope>NUCLEOTIDE SEQUENCE [LARGE SCALE GENOMIC DNA]</scope>
    <source>
        <tissue evidence="1">Whole gametophyte</tissue>
    </source>
</reference>
<proteinExistence type="predicted"/>
<dbReference type="Proteomes" id="UP000077202">
    <property type="component" value="Unassembled WGS sequence"/>
</dbReference>
<evidence type="ECO:0000313" key="2">
    <source>
        <dbReference type="Proteomes" id="UP000077202"/>
    </source>
</evidence>
<dbReference type="EMBL" id="LVLJ01003810">
    <property type="protein sequence ID" value="OAE19604.1"/>
    <property type="molecule type" value="Genomic_DNA"/>
</dbReference>
<organism evidence="1 2">
    <name type="scientific">Marchantia polymorpha subsp. ruderalis</name>
    <dbReference type="NCBI Taxonomy" id="1480154"/>
    <lineage>
        <taxon>Eukaryota</taxon>
        <taxon>Viridiplantae</taxon>
        <taxon>Streptophyta</taxon>
        <taxon>Embryophyta</taxon>
        <taxon>Marchantiophyta</taxon>
        <taxon>Marchantiopsida</taxon>
        <taxon>Marchantiidae</taxon>
        <taxon>Marchantiales</taxon>
        <taxon>Marchantiaceae</taxon>
        <taxon>Marchantia</taxon>
    </lineage>
</organism>
<sequence length="116" mass="13182">MPSGEVHGHTVRGGLRTAFHLRAAQRRRTFFGCTDLSIPKAQARDQSPALGTGFRINLLPYIMMRNWRRHEAGREFSLSFEDAPPESAILMTRTEKVDFSDPSFKWTELNNTMGSL</sequence>
<comment type="caution">
    <text evidence="1">The sequence shown here is derived from an EMBL/GenBank/DDBJ whole genome shotgun (WGS) entry which is preliminary data.</text>
</comment>
<keyword evidence="2" id="KW-1185">Reference proteome</keyword>
<protein>
    <submittedName>
        <fullName evidence="1">Uncharacterized protein</fullName>
    </submittedName>
</protein>
<evidence type="ECO:0000313" key="1">
    <source>
        <dbReference type="EMBL" id="OAE19604.1"/>
    </source>
</evidence>
<gene>
    <name evidence="1" type="ORF">AXG93_3756s1100</name>
</gene>